<dbReference type="GO" id="GO:0043952">
    <property type="term" value="P:protein transport by the Sec complex"/>
    <property type="evidence" value="ECO:0007669"/>
    <property type="project" value="UniProtKB-UniRule"/>
</dbReference>
<keyword evidence="6 10" id="KW-0653">Protein transport</keyword>
<dbReference type="HAMAP" id="MF_01464_B">
    <property type="entry name" value="SecF_B"/>
    <property type="match status" value="1"/>
</dbReference>
<dbReference type="NCBIfam" id="TIGR00966">
    <property type="entry name" value="transloc_SecF"/>
    <property type="match status" value="1"/>
</dbReference>
<feature type="transmembrane region" description="Helical" evidence="10">
    <location>
        <begin position="127"/>
        <end position="146"/>
    </location>
</feature>
<feature type="transmembrane region" description="Helical" evidence="10">
    <location>
        <begin position="158"/>
        <end position="180"/>
    </location>
</feature>
<evidence type="ECO:0000313" key="12">
    <source>
        <dbReference type="EMBL" id="OGM98227.1"/>
    </source>
</evidence>
<dbReference type="InterPro" id="IPR022646">
    <property type="entry name" value="SecD/SecF_CS"/>
</dbReference>
<evidence type="ECO:0000256" key="3">
    <source>
        <dbReference type="ARBA" id="ARBA00022475"/>
    </source>
</evidence>
<feature type="transmembrane region" description="Helical" evidence="10">
    <location>
        <begin position="265"/>
        <end position="292"/>
    </location>
</feature>
<keyword evidence="5 10" id="KW-0812">Transmembrane</keyword>
<dbReference type="SUPFAM" id="SSF82866">
    <property type="entry name" value="Multidrug efflux transporter AcrB transmembrane domain"/>
    <property type="match status" value="1"/>
</dbReference>
<evidence type="ECO:0000256" key="9">
    <source>
        <dbReference type="ARBA" id="ARBA00023136"/>
    </source>
</evidence>
<dbReference type="Pfam" id="PF07549">
    <property type="entry name" value="Sec_GG"/>
    <property type="match status" value="1"/>
</dbReference>
<dbReference type="Proteomes" id="UP000178520">
    <property type="component" value="Unassembled WGS sequence"/>
</dbReference>
<proteinExistence type="inferred from homology"/>
<dbReference type="AlphaFoldDB" id="A0A1F8ECA6"/>
<dbReference type="PANTHER" id="PTHR30081:SF8">
    <property type="entry name" value="PROTEIN TRANSLOCASE SUBUNIT SECF"/>
    <property type="match status" value="1"/>
</dbReference>
<evidence type="ECO:0000259" key="11">
    <source>
        <dbReference type="PROSITE" id="PS50156"/>
    </source>
</evidence>
<organism evidence="12 13">
    <name type="scientific">Candidatus Yanofskybacteria bacterium RIFCSPHIGHO2_01_FULL_41_21</name>
    <dbReference type="NCBI Taxonomy" id="1802660"/>
    <lineage>
        <taxon>Bacteria</taxon>
        <taxon>Candidatus Yanofskyibacteriota</taxon>
    </lineage>
</organism>
<keyword evidence="8 10" id="KW-0811">Translocation</keyword>
<dbReference type="InterPro" id="IPR048634">
    <property type="entry name" value="SecD_SecF_C"/>
</dbReference>
<comment type="function">
    <text evidence="10">Part of the Sec protein translocase complex. Interacts with the SecYEG preprotein conducting channel. SecDF uses the proton motive force (PMF) to complete protein translocation after the ATP-dependent function of SecA.</text>
</comment>
<comment type="similarity">
    <text evidence="10">Belongs to the SecD/SecF family. SecF subfamily.</text>
</comment>
<evidence type="ECO:0000256" key="4">
    <source>
        <dbReference type="ARBA" id="ARBA00022519"/>
    </source>
</evidence>
<evidence type="ECO:0000256" key="8">
    <source>
        <dbReference type="ARBA" id="ARBA00023010"/>
    </source>
</evidence>
<dbReference type="InterPro" id="IPR000731">
    <property type="entry name" value="SSD"/>
</dbReference>
<dbReference type="GO" id="GO:0006605">
    <property type="term" value="P:protein targeting"/>
    <property type="evidence" value="ECO:0007669"/>
    <property type="project" value="UniProtKB-UniRule"/>
</dbReference>
<dbReference type="Gene3D" id="1.20.1640.10">
    <property type="entry name" value="Multidrug efflux transporter AcrB transmembrane domain"/>
    <property type="match status" value="1"/>
</dbReference>
<feature type="domain" description="SSD" evidence="11">
    <location>
        <begin position="127"/>
        <end position="291"/>
    </location>
</feature>
<evidence type="ECO:0000256" key="5">
    <source>
        <dbReference type="ARBA" id="ARBA00022692"/>
    </source>
</evidence>
<evidence type="ECO:0000313" key="13">
    <source>
        <dbReference type="Proteomes" id="UP000178520"/>
    </source>
</evidence>
<gene>
    <name evidence="10" type="primary">secF</name>
    <name evidence="12" type="ORF">A2735_00740</name>
</gene>
<evidence type="ECO:0000256" key="7">
    <source>
        <dbReference type="ARBA" id="ARBA00022989"/>
    </source>
</evidence>
<dbReference type="GO" id="GO:0005886">
    <property type="term" value="C:plasma membrane"/>
    <property type="evidence" value="ECO:0007669"/>
    <property type="project" value="UniProtKB-SubCell"/>
</dbReference>
<keyword evidence="9 10" id="KW-0472">Membrane</keyword>
<name>A0A1F8ECA6_9BACT</name>
<keyword evidence="2 10" id="KW-0813">Transport</keyword>
<sequence length="299" mass="32739">MKKIYTIMFVVSLAMFVASVGALGMYGLNFGVDFKGGSIMELEFKNSIPNIEEVKEHLSQLDDLKDKEVSVNSVGERGVIVRTEDLTEKSHQTIVSSIDGKFPNAGVEEKRFESVGPAIGKELRNKSITAILIVLIAIMTYIAFAFRKLSRTLPLWAMNVAAIVGLLHDIVIPLGVFAVLGHFLNVQIGAVFVAAILTILGYTISDKVVIFDRVRENILRGAKADLGTLVHKSVMQTLVRSINNTLTVMLSSFAMFLFGGESIKYFALALMIGIFLGAYSSIFVASPLLVWLTAKWGRS</sequence>
<dbReference type="InterPro" id="IPR022645">
    <property type="entry name" value="SecD/SecF_bac"/>
</dbReference>
<evidence type="ECO:0000256" key="10">
    <source>
        <dbReference type="HAMAP-Rule" id="MF_01464"/>
    </source>
</evidence>
<feature type="transmembrane region" description="Helical" evidence="10">
    <location>
        <begin position="7"/>
        <end position="28"/>
    </location>
</feature>
<dbReference type="GO" id="GO:0065002">
    <property type="term" value="P:intracellular protein transmembrane transport"/>
    <property type="evidence" value="ECO:0007669"/>
    <property type="project" value="UniProtKB-UniRule"/>
</dbReference>
<dbReference type="PROSITE" id="PS50156">
    <property type="entry name" value="SSD"/>
    <property type="match status" value="1"/>
</dbReference>
<dbReference type="InterPro" id="IPR005665">
    <property type="entry name" value="SecF_bac"/>
</dbReference>
<protein>
    <recommendedName>
        <fullName evidence="10">Protein-export membrane protein SecF</fullName>
    </recommendedName>
</protein>
<evidence type="ECO:0000256" key="1">
    <source>
        <dbReference type="ARBA" id="ARBA00004651"/>
    </source>
</evidence>
<evidence type="ECO:0000256" key="2">
    <source>
        <dbReference type="ARBA" id="ARBA00022448"/>
    </source>
</evidence>
<evidence type="ECO:0000256" key="6">
    <source>
        <dbReference type="ARBA" id="ARBA00022927"/>
    </source>
</evidence>
<dbReference type="PRINTS" id="PR01755">
    <property type="entry name" value="SECFTRNLCASE"/>
</dbReference>
<keyword evidence="3 10" id="KW-1003">Cell membrane</keyword>
<comment type="subunit">
    <text evidence="10">Forms a complex with SecD. Part of the essential Sec protein translocation apparatus which comprises SecA, SecYEG and auxiliary proteins SecDF. Other proteins may also be involved.</text>
</comment>
<feature type="transmembrane region" description="Helical" evidence="10">
    <location>
        <begin position="241"/>
        <end position="259"/>
    </location>
</feature>
<keyword evidence="7 10" id="KW-1133">Transmembrane helix</keyword>
<dbReference type="EMBL" id="MGJA01000003">
    <property type="protein sequence ID" value="OGM98227.1"/>
    <property type="molecule type" value="Genomic_DNA"/>
</dbReference>
<dbReference type="STRING" id="1802660.A2735_00740"/>
<dbReference type="Pfam" id="PF02355">
    <property type="entry name" value="SecD_SecF_C"/>
    <property type="match status" value="1"/>
</dbReference>
<dbReference type="InterPro" id="IPR022813">
    <property type="entry name" value="SecD/SecF_arch_bac"/>
</dbReference>
<dbReference type="GO" id="GO:0015450">
    <property type="term" value="F:protein-transporting ATPase activity"/>
    <property type="evidence" value="ECO:0007669"/>
    <property type="project" value="InterPro"/>
</dbReference>
<feature type="transmembrane region" description="Helical" evidence="10">
    <location>
        <begin position="186"/>
        <end position="205"/>
    </location>
</feature>
<dbReference type="PANTHER" id="PTHR30081">
    <property type="entry name" value="PROTEIN-EXPORT MEMBRANE PROTEIN SEC"/>
    <property type="match status" value="1"/>
</dbReference>
<reference evidence="12 13" key="1">
    <citation type="journal article" date="2016" name="Nat. Commun.">
        <title>Thousands of microbial genomes shed light on interconnected biogeochemical processes in an aquifer system.</title>
        <authorList>
            <person name="Anantharaman K."/>
            <person name="Brown C.T."/>
            <person name="Hug L.A."/>
            <person name="Sharon I."/>
            <person name="Castelle C.J."/>
            <person name="Probst A.J."/>
            <person name="Thomas B.C."/>
            <person name="Singh A."/>
            <person name="Wilkins M.J."/>
            <person name="Karaoz U."/>
            <person name="Brodie E.L."/>
            <person name="Williams K.H."/>
            <person name="Hubbard S.S."/>
            <person name="Banfield J.F."/>
        </authorList>
    </citation>
    <scope>NUCLEOTIDE SEQUENCE [LARGE SCALE GENOMIC DNA]</scope>
</reference>
<accession>A0A1F8ECA6</accession>
<comment type="subcellular location">
    <subcellularLocation>
        <location evidence="1 10">Cell membrane</location>
        <topology evidence="1 10">Multi-pass membrane protein</topology>
    </subcellularLocation>
</comment>
<comment type="caution">
    <text evidence="12">The sequence shown here is derived from an EMBL/GenBank/DDBJ whole genome shotgun (WGS) entry which is preliminary data.</text>
</comment>
<keyword evidence="4" id="KW-0997">Cell inner membrane</keyword>